<evidence type="ECO:0000256" key="2">
    <source>
        <dbReference type="PROSITE-ProRule" id="PRU00035"/>
    </source>
</evidence>
<dbReference type="SUPFAM" id="SSF47370">
    <property type="entry name" value="Bromodomain"/>
    <property type="match status" value="2"/>
</dbReference>
<name>A0A4V2JWH2_9MICR</name>
<accession>A0A4V2JWH2</accession>
<dbReference type="EMBL" id="PITI01000203">
    <property type="protein sequence ID" value="TBU07952.1"/>
    <property type="molecule type" value="Genomic_DNA"/>
</dbReference>
<evidence type="ECO:0000259" key="5">
    <source>
        <dbReference type="PROSITE" id="PS51525"/>
    </source>
</evidence>
<feature type="domain" description="Bromo" evidence="4">
    <location>
        <begin position="170"/>
        <end position="240"/>
    </location>
</feature>
<dbReference type="Pfam" id="PF17035">
    <property type="entry name" value="BET"/>
    <property type="match status" value="1"/>
</dbReference>
<dbReference type="Gene3D" id="1.20.1270.220">
    <property type="match status" value="1"/>
</dbReference>
<organism evidence="7 8">
    <name type="scientific">Hamiltosporidium magnivora</name>
    <dbReference type="NCBI Taxonomy" id="148818"/>
    <lineage>
        <taxon>Eukaryota</taxon>
        <taxon>Fungi</taxon>
        <taxon>Fungi incertae sedis</taxon>
        <taxon>Microsporidia</taxon>
        <taxon>Dubosqiidae</taxon>
        <taxon>Hamiltosporidium</taxon>
    </lineage>
</organism>
<keyword evidence="3" id="KW-0175">Coiled coil</keyword>
<dbReference type="Pfam" id="PF00439">
    <property type="entry name" value="Bromodomain"/>
    <property type="match status" value="2"/>
</dbReference>
<dbReference type="PANTHER" id="PTHR22880">
    <property type="entry name" value="FALZ-RELATED BROMODOMAIN-CONTAINING PROTEINS"/>
    <property type="match status" value="1"/>
</dbReference>
<dbReference type="GO" id="GO:0000785">
    <property type="term" value="C:chromatin"/>
    <property type="evidence" value="ECO:0007669"/>
    <property type="project" value="TreeGrafter"/>
</dbReference>
<dbReference type="AlphaFoldDB" id="A0A4V2JWH2"/>
<protein>
    <submittedName>
        <fullName evidence="7">Bromodomain subunit of SWR1 complex</fullName>
    </submittedName>
    <submittedName>
        <fullName evidence="6">Bromodomain-containing chromatin remodeling transcription factor</fullName>
    </submittedName>
</protein>
<dbReference type="PROSITE" id="PS50014">
    <property type="entry name" value="BROMODOMAIN_2"/>
    <property type="match status" value="2"/>
</dbReference>
<feature type="coiled-coil region" evidence="3">
    <location>
        <begin position="271"/>
        <end position="298"/>
    </location>
</feature>
<sequence>MMVNEDFSLNPHQDSQQDILESQLKYCKEIITRLKRYNAAIPFLEPVDPVKLNIPDYPLKVKHPMDLSTIKNKLDAHEYSTPSEFKSDFDLMISNCFIYNPKDTYYYKMGVELEKAFNNFYVKLPTQSKKTKRKEDSSLSSKAKKIVKTSLKKEDYDFCDSILNEILKSKNKKFNWPFLKPVDIKLVPDYSKFIENPTDLSTIRNKLDSNYYGSVEEFRTELQLMIDNCHTFNLPDSDIYLCGTELQNLLNSLFERTEPTVFKEKDIFIKISELKKKKAAIEREIEVLESKLSGKKEIKTYSFAERIDLGNTLMRLNEDKMTQVAMLIKKSMPEFDILNKDEVEIDMRVLPDNVVGEIDGYLRDVTDDGIISDSSSE</sequence>
<evidence type="ECO:0000313" key="6">
    <source>
        <dbReference type="EMBL" id="TBU02997.1"/>
    </source>
</evidence>
<gene>
    <name evidence="7" type="ORF">CWI36_0203p0060</name>
    <name evidence="6" type="ORF">CWI36_1006p0020</name>
</gene>
<dbReference type="VEuPathDB" id="MicrosporidiaDB:CWI36_0203p0060"/>
<evidence type="ECO:0000313" key="7">
    <source>
        <dbReference type="EMBL" id="TBU07952.1"/>
    </source>
</evidence>
<evidence type="ECO:0000313" key="8">
    <source>
        <dbReference type="Proteomes" id="UP000291404"/>
    </source>
</evidence>
<dbReference type="PANTHER" id="PTHR22880:SF225">
    <property type="entry name" value="BROMODOMAIN-CONTAINING PROTEIN BET-1-RELATED"/>
    <property type="match status" value="1"/>
</dbReference>
<dbReference type="PROSITE" id="PS51525">
    <property type="entry name" value="NET"/>
    <property type="match status" value="1"/>
</dbReference>
<dbReference type="VEuPathDB" id="MicrosporidiaDB:CWI36_1006p0020"/>
<feature type="domain" description="NET" evidence="5">
    <location>
        <begin position="291"/>
        <end position="373"/>
    </location>
</feature>
<feature type="domain" description="Bromo" evidence="4">
    <location>
        <begin position="35"/>
        <end position="107"/>
    </location>
</feature>
<dbReference type="InterPro" id="IPR001487">
    <property type="entry name" value="Bromodomain"/>
</dbReference>
<dbReference type="VEuPathDB" id="MicrosporidiaDB:CWI39_0042p0020"/>
<evidence type="ECO:0000256" key="1">
    <source>
        <dbReference type="ARBA" id="ARBA00023117"/>
    </source>
</evidence>
<dbReference type="PRINTS" id="PR00503">
    <property type="entry name" value="BROMODOMAIN"/>
</dbReference>
<keyword evidence="8" id="KW-1185">Reference proteome</keyword>
<dbReference type="SMART" id="SM00297">
    <property type="entry name" value="BROMO"/>
    <property type="match status" value="2"/>
</dbReference>
<proteinExistence type="predicted"/>
<dbReference type="GO" id="GO:0005634">
    <property type="term" value="C:nucleus"/>
    <property type="evidence" value="ECO:0007669"/>
    <property type="project" value="TreeGrafter"/>
</dbReference>
<dbReference type="InterPro" id="IPR038336">
    <property type="entry name" value="NET_sf"/>
</dbReference>
<comment type="caution">
    <text evidence="7">The sequence shown here is derived from an EMBL/GenBank/DDBJ whole genome shotgun (WGS) entry which is preliminary data.</text>
</comment>
<dbReference type="Gene3D" id="1.20.920.10">
    <property type="entry name" value="Bromodomain-like"/>
    <property type="match status" value="2"/>
</dbReference>
<dbReference type="GO" id="GO:0006355">
    <property type="term" value="P:regulation of DNA-templated transcription"/>
    <property type="evidence" value="ECO:0007669"/>
    <property type="project" value="TreeGrafter"/>
</dbReference>
<dbReference type="STRING" id="148818.A0A4V2JWH2"/>
<dbReference type="Proteomes" id="UP000291404">
    <property type="component" value="Unassembled WGS sequence"/>
</dbReference>
<reference evidence="7 8" key="1">
    <citation type="submission" date="2017-12" db="EMBL/GenBank/DDBJ databases">
        <authorList>
            <person name="Pombert J.-F."/>
            <person name="Haag K.L."/>
            <person name="Ebert D."/>
        </authorList>
    </citation>
    <scope>NUCLEOTIDE SEQUENCE [LARGE SCALE GENOMIC DNA]</scope>
    <source>
        <strain evidence="7">BE-OM-2</strain>
    </source>
</reference>
<evidence type="ECO:0000256" key="3">
    <source>
        <dbReference type="SAM" id="Coils"/>
    </source>
</evidence>
<dbReference type="InterPro" id="IPR036427">
    <property type="entry name" value="Bromodomain-like_sf"/>
</dbReference>
<evidence type="ECO:0000259" key="4">
    <source>
        <dbReference type="PROSITE" id="PS50014"/>
    </source>
</evidence>
<keyword evidence="1 2" id="KW-0103">Bromodomain</keyword>
<dbReference type="InterPro" id="IPR050935">
    <property type="entry name" value="Bromo_chromatin_reader"/>
</dbReference>
<dbReference type="InterPro" id="IPR027353">
    <property type="entry name" value="NET_dom"/>
</dbReference>
<dbReference type="GO" id="GO:0006338">
    <property type="term" value="P:chromatin remodeling"/>
    <property type="evidence" value="ECO:0007669"/>
    <property type="project" value="TreeGrafter"/>
</dbReference>
<dbReference type="EMBL" id="PITI01001006">
    <property type="protein sequence ID" value="TBU02997.1"/>
    <property type="molecule type" value="Genomic_DNA"/>
</dbReference>